<comment type="caution">
    <text evidence="6">The sequence shown here is derived from an EMBL/GenBank/DDBJ whole genome shotgun (WGS) entry which is preliminary data.</text>
</comment>
<name>A0A7W6IGR6_9HYPH</name>
<evidence type="ECO:0000256" key="2">
    <source>
        <dbReference type="ARBA" id="ARBA00023125"/>
    </source>
</evidence>
<dbReference type="RefSeq" id="WP_051435295.1">
    <property type="nucleotide sequence ID" value="NZ_JACIDC010000009.1"/>
</dbReference>
<dbReference type="PANTHER" id="PTHR30136">
    <property type="entry name" value="HELIX-TURN-HELIX TRANSCRIPTIONAL REGULATOR, ICLR FAMILY"/>
    <property type="match status" value="1"/>
</dbReference>
<dbReference type="InterPro" id="IPR050707">
    <property type="entry name" value="HTH_MetabolicPath_Reg"/>
</dbReference>
<dbReference type="InterPro" id="IPR029016">
    <property type="entry name" value="GAF-like_dom_sf"/>
</dbReference>
<reference evidence="6 7" key="1">
    <citation type="submission" date="2020-08" db="EMBL/GenBank/DDBJ databases">
        <title>Genomic Encyclopedia of Type Strains, Phase IV (KMG-IV): sequencing the most valuable type-strain genomes for metagenomic binning, comparative biology and taxonomic classification.</title>
        <authorList>
            <person name="Goeker M."/>
        </authorList>
    </citation>
    <scope>NUCLEOTIDE SEQUENCE [LARGE SCALE GENOMIC DNA]</scope>
    <source>
        <strain evidence="6 7">DSM 15743</strain>
    </source>
</reference>
<evidence type="ECO:0000259" key="5">
    <source>
        <dbReference type="PROSITE" id="PS51078"/>
    </source>
</evidence>
<feature type="domain" description="HTH iclR-type" evidence="4">
    <location>
        <begin position="27"/>
        <end position="87"/>
    </location>
</feature>
<evidence type="ECO:0000256" key="1">
    <source>
        <dbReference type="ARBA" id="ARBA00023015"/>
    </source>
</evidence>
<evidence type="ECO:0000313" key="6">
    <source>
        <dbReference type="EMBL" id="MBB4041172.1"/>
    </source>
</evidence>
<dbReference type="GO" id="GO:0003677">
    <property type="term" value="F:DNA binding"/>
    <property type="evidence" value="ECO:0007669"/>
    <property type="project" value="UniProtKB-KW"/>
</dbReference>
<dbReference type="Proteomes" id="UP000519439">
    <property type="component" value="Unassembled WGS sequence"/>
</dbReference>
<dbReference type="Gene3D" id="1.10.10.10">
    <property type="entry name" value="Winged helix-like DNA-binding domain superfamily/Winged helix DNA-binding domain"/>
    <property type="match status" value="1"/>
</dbReference>
<keyword evidence="2" id="KW-0238">DNA-binding</keyword>
<dbReference type="InterPro" id="IPR005471">
    <property type="entry name" value="Tscrpt_reg_IclR_N"/>
</dbReference>
<dbReference type="EMBL" id="JACIDC010000009">
    <property type="protein sequence ID" value="MBB4041172.1"/>
    <property type="molecule type" value="Genomic_DNA"/>
</dbReference>
<dbReference type="PROSITE" id="PS51077">
    <property type="entry name" value="HTH_ICLR"/>
    <property type="match status" value="1"/>
</dbReference>
<keyword evidence="7" id="KW-1185">Reference proteome</keyword>
<dbReference type="Pfam" id="PF01614">
    <property type="entry name" value="IclR_C"/>
    <property type="match status" value="1"/>
</dbReference>
<protein>
    <submittedName>
        <fullName evidence="6">IclR family pca regulon transcriptional regulator</fullName>
    </submittedName>
</protein>
<dbReference type="Gene3D" id="3.30.450.40">
    <property type="match status" value="1"/>
</dbReference>
<dbReference type="PROSITE" id="PS51078">
    <property type="entry name" value="ICLR_ED"/>
    <property type="match status" value="1"/>
</dbReference>
<organism evidence="6 7">
    <name type="scientific">Microvirga flocculans</name>
    <dbReference type="NCBI Taxonomy" id="217168"/>
    <lineage>
        <taxon>Bacteria</taxon>
        <taxon>Pseudomonadati</taxon>
        <taxon>Pseudomonadota</taxon>
        <taxon>Alphaproteobacteria</taxon>
        <taxon>Hyphomicrobiales</taxon>
        <taxon>Methylobacteriaceae</taxon>
        <taxon>Microvirga</taxon>
    </lineage>
</organism>
<dbReference type="Pfam" id="PF09339">
    <property type="entry name" value="HTH_IclR"/>
    <property type="match status" value="1"/>
</dbReference>
<proteinExistence type="predicted"/>
<dbReference type="PANTHER" id="PTHR30136:SF34">
    <property type="entry name" value="TRANSCRIPTIONAL REGULATOR"/>
    <property type="match status" value="1"/>
</dbReference>
<evidence type="ECO:0000259" key="4">
    <source>
        <dbReference type="PROSITE" id="PS51077"/>
    </source>
</evidence>
<dbReference type="SUPFAM" id="SSF55781">
    <property type="entry name" value="GAF domain-like"/>
    <property type="match status" value="1"/>
</dbReference>
<dbReference type="GO" id="GO:0003700">
    <property type="term" value="F:DNA-binding transcription factor activity"/>
    <property type="evidence" value="ECO:0007669"/>
    <property type="project" value="TreeGrafter"/>
</dbReference>
<dbReference type="SMART" id="SM00346">
    <property type="entry name" value="HTH_ICLR"/>
    <property type="match status" value="1"/>
</dbReference>
<keyword evidence="1" id="KW-0805">Transcription regulation</keyword>
<dbReference type="InterPro" id="IPR014757">
    <property type="entry name" value="Tscrpt_reg_IclR_C"/>
</dbReference>
<dbReference type="SUPFAM" id="SSF46785">
    <property type="entry name" value="Winged helix' DNA-binding domain"/>
    <property type="match status" value="1"/>
</dbReference>
<dbReference type="GO" id="GO:0045892">
    <property type="term" value="P:negative regulation of DNA-templated transcription"/>
    <property type="evidence" value="ECO:0007669"/>
    <property type="project" value="TreeGrafter"/>
</dbReference>
<sequence>MGRRAHSKGIEQETAGGVGLEAQPDFVAGFARGLKVIRAFGENSHMLTLSQVAERSGLTAAGARRLLLTLVTLGYAGTKDRFYFLTPRILSLGYSYLTSLPLYHFAQPILEELVEKTGETCAVGVLDDVDVVYVLRIPVRRIASGDFGIGTRRPAHATSMGRILLGHLNERELADYFERADLRAYTGTTVTDPKLLRQRIKEDREQGYSWITGEMAEHVSGLSVPIIGEDSRVNSAINISFNRPKISSNEVLREYLPPLRDAADQIHRSLMLRDRSMADRPTRLKG</sequence>
<dbReference type="AlphaFoldDB" id="A0A7W6IGR6"/>
<dbReference type="InterPro" id="IPR036388">
    <property type="entry name" value="WH-like_DNA-bd_sf"/>
</dbReference>
<evidence type="ECO:0000313" key="7">
    <source>
        <dbReference type="Proteomes" id="UP000519439"/>
    </source>
</evidence>
<evidence type="ECO:0000256" key="3">
    <source>
        <dbReference type="ARBA" id="ARBA00023163"/>
    </source>
</evidence>
<accession>A0A7W6IGR6</accession>
<dbReference type="InterPro" id="IPR036390">
    <property type="entry name" value="WH_DNA-bd_sf"/>
</dbReference>
<feature type="domain" description="IclR-ED" evidence="5">
    <location>
        <begin position="88"/>
        <end position="272"/>
    </location>
</feature>
<gene>
    <name evidence="6" type="ORF">GGR34_002835</name>
</gene>
<keyword evidence="3" id="KW-0804">Transcription</keyword>